<gene>
    <name evidence="1" type="ORF">SMRZ_LOCUS17822</name>
</gene>
<name>A0A183MP47_9TREM</name>
<evidence type="ECO:0000313" key="2">
    <source>
        <dbReference type="Proteomes" id="UP000277204"/>
    </source>
</evidence>
<organism evidence="1 2">
    <name type="scientific">Schistosoma margrebowiei</name>
    <dbReference type="NCBI Taxonomy" id="48269"/>
    <lineage>
        <taxon>Eukaryota</taxon>
        <taxon>Metazoa</taxon>
        <taxon>Spiralia</taxon>
        <taxon>Lophotrochozoa</taxon>
        <taxon>Platyhelminthes</taxon>
        <taxon>Trematoda</taxon>
        <taxon>Digenea</taxon>
        <taxon>Strigeidida</taxon>
        <taxon>Schistosomatoidea</taxon>
        <taxon>Schistosomatidae</taxon>
        <taxon>Schistosoma</taxon>
    </lineage>
</organism>
<dbReference type="Proteomes" id="UP000277204">
    <property type="component" value="Unassembled WGS sequence"/>
</dbReference>
<protein>
    <submittedName>
        <fullName evidence="1">Uncharacterized protein</fullName>
    </submittedName>
</protein>
<sequence length="123" mass="14117">MVVGGSQQETMDPGFVLLGTRQQSVPVILRELVFYISPSRHYIQQNFFFLGNSSSSLCNHQCKHFAATTTNIMFDENSNKLLRIETKKYVIKALAIQRTRKPITLVNYPVILLITLNDEFIEH</sequence>
<proteinExistence type="predicted"/>
<reference evidence="1 2" key="1">
    <citation type="submission" date="2018-11" db="EMBL/GenBank/DDBJ databases">
        <authorList>
            <consortium name="Pathogen Informatics"/>
        </authorList>
    </citation>
    <scope>NUCLEOTIDE SEQUENCE [LARGE SCALE GENOMIC DNA]</scope>
    <source>
        <strain evidence="1 2">Zambia</strain>
    </source>
</reference>
<accession>A0A183MP47</accession>
<dbReference type="AlphaFoldDB" id="A0A183MP47"/>
<dbReference type="EMBL" id="UZAI01017471">
    <property type="protein sequence ID" value="VDP25326.1"/>
    <property type="molecule type" value="Genomic_DNA"/>
</dbReference>
<keyword evidence="2" id="KW-1185">Reference proteome</keyword>
<evidence type="ECO:0000313" key="1">
    <source>
        <dbReference type="EMBL" id="VDP25326.1"/>
    </source>
</evidence>